<evidence type="ECO:0000313" key="3">
    <source>
        <dbReference type="Proteomes" id="UP000006730"/>
    </source>
</evidence>
<proteinExistence type="predicted"/>
<organism evidence="2 3">
    <name type="scientific">Thermoproteus tenax spherical virus 1</name>
    <dbReference type="NCBI Taxonomy" id="292639"/>
    <lineage>
        <taxon>Viruses</taxon>
        <taxon>Viruses incertae sedis</taxon>
        <taxon>Globuloviridae</taxon>
        <taxon>Alphaglobulovirus</taxon>
        <taxon>Alphaglobulovirus cinderense</taxon>
    </lineage>
</organism>
<accession>Q647E1</accession>
<feature type="transmembrane region" description="Helical" evidence="1">
    <location>
        <begin position="164"/>
        <end position="186"/>
    </location>
</feature>
<reference evidence="2 3" key="1">
    <citation type="journal article" date="2006" name="Virology">
        <title>TTSV1, a new virus-like particle isolated from the hyperthermophilic crenarchaeote Thermoproteus tenax.</title>
        <authorList>
            <person name="Ahn D.G."/>
            <person name="Kim S.I."/>
            <person name="Rhee J.K."/>
            <person name="Kim K.P."/>
            <person name="Pan J.G."/>
            <person name="Oh J.W."/>
        </authorList>
    </citation>
    <scope>NUCLEOTIDE SEQUENCE</scope>
</reference>
<keyword evidence="1" id="KW-0472">Membrane</keyword>
<keyword evidence="1" id="KW-0812">Transmembrane</keyword>
<keyword evidence="3" id="KW-1185">Reference proteome</keyword>
<keyword evidence="1" id="KW-1133">Transmembrane helix</keyword>
<dbReference type="Proteomes" id="UP000006730">
    <property type="component" value="Segment"/>
</dbReference>
<dbReference type="RefSeq" id="YP_164362.1">
    <property type="nucleotide sequence ID" value="NC_006556.1"/>
</dbReference>
<evidence type="ECO:0000313" key="2">
    <source>
        <dbReference type="EMBL" id="AAU25971.1"/>
    </source>
</evidence>
<evidence type="ECO:0000256" key="1">
    <source>
        <dbReference type="SAM" id="Phobius"/>
    </source>
</evidence>
<feature type="transmembrane region" description="Helical" evidence="1">
    <location>
        <begin position="240"/>
        <end position="260"/>
    </location>
</feature>
<dbReference type="GeneID" id="5141622"/>
<feature type="transmembrane region" description="Helical" evidence="1">
    <location>
        <begin position="272"/>
        <end position="289"/>
    </location>
</feature>
<dbReference type="KEGG" id="vg:5141622"/>
<feature type="transmembrane region" description="Helical" evidence="1">
    <location>
        <begin position="12"/>
        <end position="32"/>
    </location>
</feature>
<name>Q647E1_9VIRU</name>
<feature type="transmembrane region" description="Helical" evidence="1">
    <location>
        <begin position="38"/>
        <end position="54"/>
    </location>
</feature>
<dbReference type="EMBL" id="AY722806">
    <property type="protein sequence ID" value="AAU25971.1"/>
    <property type="molecule type" value="Genomic_DNA"/>
</dbReference>
<feature type="transmembrane region" description="Helical" evidence="1">
    <location>
        <begin position="61"/>
        <end position="84"/>
    </location>
</feature>
<feature type="transmembrane region" description="Helical" evidence="1">
    <location>
        <begin position="192"/>
        <end position="219"/>
    </location>
</feature>
<sequence>MSYIPDLSRFGVLGILALFVPSFVYGAMTMYLGVANGWLFLIQLLALIAIIAHYKNFSEAVLFALGAAFGGLTTQFIGIKWLVVDALSPALYVLLSMVNTIEKAFYLGIALGMVGFLLAPIVFIVTTLVSLAAMLILRLSGLLYEAVNLVVHGLRHVPEGYRALLAPWIGSVMIALPIAVLGGMFLSALALVVGAVVGGALVGMLGTASEVSALAGFIIPTLLTRPQTKTIAEVLMDMGALFLGVMLVGYGVVQVLWTAGYAAISTRHASRGFYLIGLSAITAVLIGAAH</sequence>
<feature type="transmembrane region" description="Helical" evidence="1">
    <location>
        <begin position="104"/>
        <end position="137"/>
    </location>
</feature>
<protein>
    <submittedName>
        <fullName evidence="2">Uncharacterized protein</fullName>
    </submittedName>
</protein>